<feature type="region of interest" description="Disordered" evidence="1">
    <location>
        <begin position="299"/>
        <end position="321"/>
    </location>
</feature>
<keyword evidence="3" id="KW-1185">Reference proteome</keyword>
<comment type="caution">
    <text evidence="2">The sequence shown here is derived from an EMBL/GenBank/DDBJ whole genome shotgun (WGS) entry which is preliminary data.</text>
</comment>
<accession>A0A9Q1KII1</accession>
<evidence type="ECO:0000256" key="1">
    <source>
        <dbReference type="SAM" id="MobiDB-lite"/>
    </source>
</evidence>
<feature type="region of interest" description="Disordered" evidence="1">
    <location>
        <begin position="1"/>
        <end position="24"/>
    </location>
</feature>
<dbReference type="Proteomes" id="UP001153076">
    <property type="component" value="Unassembled WGS sequence"/>
</dbReference>
<evidence type="ECO:0000313" key="2">
    <source>
        <dbReference type="EMBL" id="KAJ8443469.1"/>
    </source>
</evidence>
<feature type="compositionally biased region" description="Pro residues" evidence="1">
    <location>
        <begin position="81"/>
        <end position="91"/>
    </location>
</feature>
<sequence>MAPGPRTRKSARKTTQTPTFFRLKRIASPSAPIRLSSRLIFRRSLPTLPAGSPQAISDSTTTPPGSGPSPAASFSSTATPPSLPPSPRPTPSPTEVIPLAWFHSDSARDKFLSRFLHRSVHACEIVNVESIRAEHLEFIEYLLQSHCFQLLDLTAEYYPQLVPDIAHLSSAVLKRNPRLLYYILVRTILPQPTSTALIPRKTLELLYLLLTGKPINFARYILSCMSKVSSVLRPVPLPYANLLTRIFRHFGVTLTNEVFETKHVPIITPVAFNSIHFFKTVNHGWKFIDDMTPDELLRVSNSSGPHVPPRVSSDPSPPPSSLLDQLQHLDERLYDLQETADKLEYILVQHTDALDDIAHNQAIMDNRLNRIQTLLTTHITEVHQKLGDLIQIGSLTRQCALKAVPFSAAERAQSAAYASQMLSATNRASQHKL</sequence>
<dbReference type="OrthoDB" id="848707at2759"/>
<evidence type="ECO:0000313" key="3">
    <source>
        <dbReference type="Proteomes" id="UP001153076"/>
    </source>
</evidence>
<feature type="region of interest" description="Disordered" evidence="1">
    <location>
        <begin position="50"/>
        <end position="91"/>
    </location>
</feature>
<dbReference type="EMBL" id="JAKOGI010000118">
    <property type="protein sequence ID" value="KAJ8443469.1"/>
    <property type="molecule type" value="Genomic_DNA"/>
</dbReference>
<dbReference type="AlphaFoldDB" id="A0A9Q1KII1"/>
<gene>
    <name evidence="2" type="ORF">Cgig2_026256</name>
</gene>
<protein>
    <submittedName>
        <fullName evidence="2">Uncharacterized protein</fullName>
    </submittedName>
</protein>
<reference evidence="2" key="1">
    <citation type="submission" date="2022-04" db="EMBL/GenBank/DDBJ databases">
        <title>Carnegiea gigantea Genome sequencing and assembly v2.</title>
        <authorList>
            <person name="Copetti D."/>
            <person name="Sanderson M.J."/>
            <person name="Burquez A."/>
            <person name="Wojciechowski M.F."/>
        </authorList>
    </citation>
    <scope>NUCLEOTIDE SEQUENCE</scope>
    <source>
        <strain evidence="2">SGP5-SGP5p</strain>
        <tissue evidence="2">Aerial part</tissue>
    </source>
</reference>
<feature type="compositionally biased region" description="Basic residues" evidence="1">
    <location>
        <begin position="1"/>
        <end position="12"/>
    </location>
</feature>
<organism evidence="2 3">
    <name type="scientific">Carnegiea gigantea</name>
    <dbReference type="NCBI Taxonomy" id="171969"/>
    <lineage>
        <taxon>Eukaryota</taxon>
        <taxon>Viridiplantae</taxon>
        <taxon>Streptophyta</taxon>
        <taxon>Embryophyta</taxon>
        <taxon>Tracheophyta</taxon>
        <taxon>Spermatophyta</taxon>
        <taxon>Magnoliopsida</taxon>
        <taxon>eudicotyledons</taxon>
        <taxon>Gunneridae</taxon>
        <taxon>Pentapetalae</taxon>
        <taxon>Caryophyllales</taxon>
        <taxon>Cactineae</taxon>
        <taxon>Cactaceae</taxon>
        <taxon>Cactoideae</taxon>
        <taxon>Echinocereeae</taxon>
        <taxon>Carnegiea</taxon>
    </lineage>
</organism>
<proteinExistence type="predicted"/>
<feature type="compositionally biased region" description="Low complexity" evidence="1">
    <location>
        <begin position="59"/>
        <end position="80"/>
    </location>
</feature>
<name>A0A9Q1KII1_9CARY</name>